<dbReference type="Proteomes" id="UP000036196">
    <property type="component" value="Unassembled WGS sequence"/>
</dbReference>
<dbReference type="PANTHER" id="PTHR37301:SF1">
    <property type="entry name" value="DNA-BINDING PROTEIN"/>
    <property type="match status" value="1"/>
</dbReference>
<dbReference type="Pfam" id="PF13443">
    <property type="entry name" value="HTH_26"/>
    <property type="match status" value="1"/>
</dbReference>
<dbReference type="EMBL" id="LDZF01000007">
    <property type="protein sequence ID" value="KMK14345.1"/>
    <property type="molecule type" value="Genomic_DNA"/>
</dbReference>
<dbReference type="SMART" id="SM00530">
    <property type="entry name" value="HTH_XRE"/>
    <property type="match status" value="1"/>
</dbReference>
<evidence type="ECO:0000313" key="2">
    <source>
        <dbReference type="EMBL" id="EML1473852.1"/>
    </source>
</evidence>
<dbReference type="RefSeq" id="WP_043085549.1">
    <property type="nucleotide sequence ID" value="NZ_CACVCI010000001.1"/>
</dbReference>
<dbReference type="InterPro" id="IPR001387">
    <property type="entry name" value="Cro/C1-type_HTH"/>
</dbReference>
<dbReference type="GO" id="GO:0003677">
    <property type="term" value="F:DNA binding"/>
    <property type="evidence" value="ECO:0007669"/>
    <property type="project" value="InterPro"/>
</dbReference>
<keyword evidence="4" id="KW-1185">Reference proteome</keyword>
<dbReference type="eggNOG" id="COG3655">
    <property type="taxonomic scope" value="Bacteria"/>
</dbReference>
<accession>A0A089PRF8</accession>
<evidence type="ECO:0000259" key="1">
    <source>
        <dbReference type="PROSITE" id="PS50943"/>
    </source>
</evidence>
<dbReference type="PROSITE" id="PS50943">
    <property type="entry name" value="HTH_CROC1"/>
    <property type="match status" value="1"/>
</dbReference>
<comment type="caution">
    <text evidence="3">The sequence shown here is derived from an EMBL/GenBank/DDBJ whole genome shotgun (WGS) entry which is preliminary data.</text>
</comment>
<dbReference type="AlphaFoldDB" id="A0A089PRF8"/>
<sequence length="74" mass="8262">MAIVITLDVMMAKRKIRSRELAAAIGITEANLSLMKNGKIKGIKLDTVDRLCKALKCQPGDLFCYEEIPRQKTP</sequence>
<dbReference type="SUPFAM" id="SSF47413">
    <property type="entry name" value="lambda repressor-like DNA-binding domains"/>
    <property type="match status" value="1"/>
</dbReference>
<dbReference type="KEGG" id="pge:LG71_22875"/>
<dbReference type="InterPro" id="IPR010982">
    <property type="entry name" value="Lambda_DNA-bd_dom_sf"/>
</dbReference>
<dbReference type="OrthoDB" id="9805309at2"/>
<dbReference type="Gene3D" id="1.10.260.40">
    <property type="entry name" value="lambda repressor-like DNA-binding domains"/>
    <property type="match status" value="1"/>
</dbReference>
<feature type="domain" description="HTH cro/C1-type" evidence="1">
    <location>
        <begin position="7"/>
        <end position="62"/>
    </location>
</feature>
<reference evidence="2" key="2">
    <citation type="submission" date="2024-02" db="EMBL/GenBank/DDBJ databases">
        <authorList>
            <consortium name="Clinical and Environmental Microbiology Branch: Whole genome sequencing antimicrobial resistance pathogens in the healthcare setting"/>
        </authorList>
    </citation>
    <scope>NUCLEOTIDE SEQUENCE</scope>
    <source>
        <strain evidence="2">2021DK-00143</strain>
    </source>
</reference>
<dbReference type="PATRIC" id="fig|61647.15.peg.4989"/>
<dbReference type="CDD" id="cd00093">
    <property type="entry name" value="HTH_XRE"/>
    <property type="match status" value="1"/>
</dbReference>
<evidence type="ECO:0000313" key="3">
    <source>
        <dbReference type="EMBL" id="KMK14345.1"/>
    </source>
</evidence>
<dbReference type="EMBL" id="ABLOKC030000036">
    <property type="protein sequence ID" value="EML1473852.1"/>
    <property type="molecule type" value="Genomic_DNA"/>
</dbReference>
<evidence type="ECO:0000313" key="4">
    <source>
        <dbReference type="Proteomes" id="UP000036196"/>
    </source>
</evidence>
<protein>
    <submittedName>
        <fullName evidence="2">Helix-turn-helix transcriptional regulator</fullName>
    </submittedName>
</protein>
<name>A0A089PRF8_PLUGE</name>
<gene>
    <name evidence="3" type="ORF">ABW06_08415</name>
    <name evidence="2" type="ORF">QEG54_004665</name>
</gene>
<dbReference type="PANTHER" id="PTHR37301">
    <property type="entry name" value="DNA-BINDING PROTEIN-RELATED"/>
    <property type="match status" value="1"/>
</dbReference>
<proteinExistence type="predicted"/>
<organism evidence="3 4">
    <name type="scientific">Pluralibacter gergoviae</name>
    <name type="common">Enterobacter gergoviae</name>
    <dbReference type="NCBI Taxonomy" id="61647"/>
    <lineage>
        <taxon>Bacteria</taxon>
        <taxon>Pseudomonadati</taxon>
        <taxon>Pseudomonadota</taxon>
        <taxon>Gammaproteobacteria</taxon>
        <taxon>Enterobacterales</taxon>
        <taxon>Enterobacteriaceae</taxon>
        <taxon>Pluralibacter</taxon>
    </lineage>
</organism>
<reference evidence="3 4" key="1">
    <citation type="submission" date="2015-05" db="EMBL/GenBank/DDBJ databases">
        <title>Genome sequences of Pluralibacter gergoviae.</title>
        <authorList>
            <person name="Greninger A.L."/>
            <person name="Miller S."/>
        </authorList>
    </citation>
    <scope>NUCLEOTIDE SEQUENCE [LARGE SCALE GENOMIC DNA]</scope>
    <source>
        <strain evidence="3 4">JS81F13</strain>
    </source>
</reference>
<dbReference type="STRING" id="61647.LG71_22875"/>